<proteinExistence type="predicted"/>
<dbReference type="PRINTS" id="PR00507">
    <property type="entry name" value="N12N6MTFRASE"/>
</dbReference>
<gene>
    <name evidence="7" type="ORF">O7A60_10265</name>
</gene>
<dbReference type="InterPro" id="IPR050953">
    <property type="entry name" value="N4_N6_ade-DNA_methylase"/>
</dbReference>
<dbReference type="InterPro" id="IPR011639">
    <property type="entry name" value="MethylTrfase_TaqI-like_dom"/>
</dbReference>
<accession>A0ABU8KTV6</accession>
<evidence type="ECO:0000313" key="8">
    <source>
        <dbReference type="Proteomes" id="UP001387293"/>
    </source>
</evidence>
<evidence type="ECO:0000256" key="3">
    <source>
        <dbReference type="ARBA" id="ARBA00022679"/>
    </source>
</evidence>
<sequence>MVSSAHQGSLFSNDFVQRSIVGSGDWTAISADELTTTRQRLADIFARFPTHQTPNETQTEHDLIWRVLSDLGWNEHLQQQNLTERGRQDVPDGILYLDRAAKDRAVAHREEWRRYEFGAAIVESKRWGRPLDRRSEQRNEIMAPSTQMLRYLRRVDDLTNGSLRWGILTNGARWRLYFSGARSVSEQFFEIDLAAVLGVQGFNEGLFALTADEQQHWLKVFLLMFRREAFVPGPDHRTFHQRAMDEGRFYEERVAQNLSDLVFGSVFPALAQGIAQAAPDADLEQVRDAALILLYRLLFILYAEDRDLLPVRDRRYDDYGLRERVRLDVGRRKDAGDVFSATAARYWSAIADLCLAIDQGDTAIGLPPYNGGLFSRENTPLLDRIRLGDALMASVIDTLSFIQVEGRRRYINYRDLSVQQLGSIYERLLEHEIVREDGEVRVRPNIFARKGSGSYYTPDDLVSLVIDETIGPLVERTMSAFHERLQEQDGLPSASRRLGALTRFDPAMRLLELKICDPAMGSGHFPVSLVDKLADHIIEAMAEAGAAVDWGEEVIYTSPLAERIEAIRNTIMGNAEARGWAVNEDQLDDRHIIRRMVLKRCVYGVDKNPMAVELAKVSLWLHTFTVGAPLSFLDHHLRSGDSLFGSWVKAGIEKVERYGSPLLLHGPIRAALQSAAQMQIVEGLTDAEIAEAERSSQIYDQISDMTGPLNALLSLIHALDWLNLRGRENIALIQNFFDGDFGDPVRVLLGQEPLRAARDTARFADILEQARELIKEERFLHWQVAFPGIWSEWEAEGPVGGFDAVVGNPPWDRIKLQQVEWFAARRPDIARAQRAADRNRMVNALVNAEDPLAQDFEKANLRAEAGIRMARTCGDYPLLSGGDINIYSLFVERAMRLVKPDGMTGVVVPSGIASDKTASTFFKGVATEGRLKALFDFENKKIFFPAVHASFKFCVFVASPSPTAEAARCAFYLHSVDGVRDPDRCFAISAQDFARVNPNTGTAPIFRTRRDAALTTAIYERLPVLVDRSGGAPVSAWPVRYMTMFHMTNDSGLFHTRTELEEQEGAFHLGGNRYRSAAGDWVPLYVGRMIHIYDHRAASVRVNEANLHNAALSGEVTVEEKANPNFVPTPQFWVPAAATTLPVGTNWTIAFRDIARATDVRTMICAATPAVGYGNTAPLILSPVAGQTIGPELLANLASIPLDYVTRQKAQSTHLNWYIVEQLPVVSPATYRNVRFGQKSAGEIVREAVLELTYTAHDMAPFARDMGYVQDDGTARQPFVWDEERRLHLRAKLDALYFGLYGVTERDDVRYIYSTFPIVEREEVVEWGSYRSRDLCLAYMNALRAGHPDAVVEG</sequence>
<name>A0ABU8KTV6_9HYPH</name>
<evidence type="ECO:0000313" key="7">
    <source>
        <dbReference type="EMBL" id="MEI9409152.1"/>
    </source>
</evidence>
<dbReference type="RefSeq" id="WP_337106148.1">
    <property type="nucleotide sequence ID" value="NZ_JAPYKS010000006.1"/>
</dbReference>
<evidence type="ECO:0000256" key="2">
    <source>
        <dbReference type="ARBA" id="ARBA00022603"/>
    </source>
</evidence>
<dbReference type="GO" id="GO:0032259">
    <property type="term" value="P:methylation"/>
    <property type="evidence" value="ECO:0007669"/>
    <property type="project" value="UniProtKB-KW"/>
</dbReference>
<comment type="caution">
    <text evidence="7">The sequence shown here is derived from an EMBL/GenBank/DDBJ whole genome shotgun (WGS) entry which is preliminary data.</text>
</comment>
<keyword evidence="8" id="KW-1185">Reference proteome</keyword>
<keyword evidence="4" id="KW-0949">S-adenosyl-L-methionine</keyword>
<keyword evidence="2 7" id="KW-0489">Methyltransferase</keyword>
<dbReference type="PROSITE" id="PS00092">
    <property type="entry name" value="N6_MTASE"/>
    <property type="match status" value="1"/>
</dbReference>
<dbReference type="PANTHER" id="PTHR33841">
    <property type="entry name" value="DNA METHYLTRANSFERASE YEEA-RELATED"/>
    <property type="match status" value="1"/>
</dbReference>
<organism evidence="7 8">
    <name type="scientific">Mesorhizobium salmacidum</name>
    <dbReference type="NCBI Taxonomy" id="3015171"/>
    <lineage>
        <taxon>Bacteria</taxon>
        <taxon>Pseudomonadati</taxon>
        <taxon>Pseudomonadota</taxon>
        <taxon>Alphaproteobacteria</taxon>
        <taxon>Hyphomicrobiales</taxon>
        <taxon>Phyllobacteriaceae</taxon>
        <taxon>Mesorhizobium</taxon>
    </lineage>
</organism>
<comment type="catalytic activity">
    <reaction evidence="5">
        <text>a 2'-deoxyadenosine in DNA + S-adenosyl-L-methionine = an N(6)-methyl-2'-deoxyadenosine in DNA + S-adenosyl-L-homocysteine + H(+)</text>
        <dbReference type="Rhea" id="RHEA:15197"/>
        <dbReference type="Rhea" id="RHEA-COMP:12418"/>
        <dbReference type="Rhea" id="RHEA-COMP:12419"/>
        <dbReference type="ChEBI" id="CHEBI:15378"/>
        <dbReference type="ChEBI" id="CHEBI:57856"/>
        <dbReference type="ChEBI" id="CHEBI:59789"/>
        <dbReference type="ChEBI" id="CHEBI:90615"/>
        <dbReference type="ChEBI" id="CHEBI:90616"/>
        <dbReference type="EC" id="2.1.1.72"/>
    </reaction>
</comment>
<evidence type="ECO:0000256" key="1">
    <source>
        <dbReference type="ARBA" id="ARBA00011900"/>
    </source>
</evidence>
<dbReference type="EC" id="2.1.1.72" evidence="1"/>
<reference evidence="7 8" key="1">
    <citation type="submission" date="2022-12" db="EMBL/GenBank/DDBJ databases">
        <authorList>
            <person name="Muema E."/>
        </authorList>
    </citation>
    <scope>NUCLEOTIDE SEQUENCE [LARGE SCALE GENOMIC DNA]</scope>
    <source>
        <strain evidence="8">1326</strain>
    </source>
</reference>
<evidence type="ECO:0000256" key="5">
    <source>
        <dbReference type="ARBA" id="ARBA00047942"/>
    </source>
</evidence>
<dbReference type="SUPFAM" id="SSF53335">
    <property type="entry name" value="S-adenosyl-L-methionine-dependent methyltransferases"/>
    <property type="match status" value="1"/>
</dbReference>
<dbReference type="PANTHER" id="PTHR33841:SF1">
    <property type="entry name" value="DNA METHYLTRANSFERASE A"/>
    <property type="match status" value="1"/>
</dbReference>
<evidence type="ECO:0000256" key="4">
    <source>
        <dbReference type="ARBA" id="ARBA00022691"/>
    </source>
</evidence>
<keyword evidence="3" id="KW-0808">Transferase</keyword>
<dbReference type="InterPro" id="IPR029063">
    <property type="entry name" value="SAM-dependent_MTases_sf"/>
</dbReference>
<evidence type="ECO:0000259" key="6">
    <source>
        <dbReference type="Pfam" id="PF07669"/>
    </source>
</evidence>
<dbReference type="GO" id="GO:0008168">
    <property type="term" value="F:methyltransferase activity"/>
    <property type="evidence" value="ECO:0007669"/>
    <property type="project" value="UniProtKB-KW"/>
</dbReference>
<dbReference type="Gene3D" id="3.40.50.150">
    <property type="entry name" value="Vaccinia Virus protein VP39"/>
    <property type="match status" value="2"/>
</dbReference>
<feature type="domain" description="Type II methyltransferase M.TaqI-like" evidence="6">
    <location>
        <begin position="601"/>
        <end position="817"/>
    </location>
</feature>
<feature type="domain" description="Type II methyltransferase M.TaqI-like" evidence="6">
    <location>
        <begin position="882"/>
        <end position="943"/>
    </location>
</feature>
<dbReference type="Proteomes" id="UP001387293">
    <property type="component" value="Unassembled WGS sequence"/>
</dbReference>
<protein>
    <recommendedName>
        <fullName evidence="1">site-specific DNA-methyltransferase (adenine-specific)</fullName>
        <ecNumber evidence="1">2.1.1.72</ecNumber>
    </recommendedName>
</protein>
<dbReference type="EMBL" id="JAPYKS010000006">
    <property type="protein sequence ID" value="MEI9409152.1"/>
    <property type="molecule type" value="Genomic_DNA"/>
</dbReference>
<dbReference type="Pfam" id="PF07669">
    <property type="entry name" value="Eco57I"/>
    <property type="match status" value="2"/>
</dbReference>
<dbReference type="InterPro" id="IPR002052">
    <property type="entry name" value="DNA_methylase_N6_adenine_CS"/>
</dbReference>